<gene>
    <name evidence="3" type="primary">putative GF22168</name>
    <name evidence="3" type="ORF">CLUMA_CG012712</name>
</gene>
<evidence type="ECO:0000313" key="4">
    <source>
        <dbReference type="Proteomes" id="UP000183832"/>
    </source>
</evidence>
<sequence>MKAKSFRIFVFLIVPYILKSVYANEDNEKKKQINNYPNNEDLNYLSELPINKLLKLMKSLMDIKRKNVSNNFYNAYESEDELENRIINESRNNSLITTSEFLHQHDKKFDRYDAIEIPWEKQSKIQSFFQLSVTAMGFLAFAGYLLCMIVQAIKSKGTMYMYPSTMSVANGAATVNALIKKSSAPLRKRRPIGLVTLLYHTFDLDSV</sequence>
<feature type="signal peptide" evidence="2">
    <location>
        <begin position="1"/>
        <end position="23"/>
    </location>
</feature>
<feature type="transmembrane region" description="Helical" evidence="1">
    <location>
        <begin position="159"/>
        <end position="179"/>
    </location>
</feature>
<keyword evidence="4" id="KW-1185">Reference proteome</keyword>
<dbReference type="AlphaFoldDB" id="A0A1J1IG92"/>
<keyword evidence="1" id="KW-0472">Membrane</keyword>
<dbReference type="Proteomes" id="UP000183832">
    <property type="component" value="Unassembled WGS sequence"/>
</dbReference>
<keyword evidence="1" id="KW-1133">Transmembrane helix</keyword>
<proteinExistence type="predicted"/>
<feature type="chain" id="PRO_5012565861" evidence="2">
    <location>
        <begin position="24"/>
        <end position="207"/>
    </location>
</feature>
<evidence type="ECO:0000313" key="3">
    <source>
        <dbReference type="EMBL" id="CRK99261.1"/>
    </source>
</evidence>
<dbReference type="EMBL" id="CVRI01000050">
    <property type="protein sequence ID" value="CRK99261.1"/>
    <property type="molecule type" value="Genomic_DNA"/>
</dbReference>
<keyword evidence="1" id="KW-0812">Transmembrane</keyword>
<reference evidence="3 4" key="1">
    <citation type="submission" date="2015-04" db="EMBL/GenBank/DDBJ databases">
        <authorList>
            <person name="Syromyatnikov M.Y."/>
            <person name="Popov V.N."/>
        </authorList>
    </citation>
    <scope>NUCLEOTIDE SEQUENCE [LARGE SCALE GENOMIC DNA]</scope>
</reference>
<organism evidence="3 4">
    <name type="scientific">Clunio marinus</name>
    <dbReference type="NCBI Taxonomy" id="568069"/>
    <lineage>
        <taxon>Eukaryota</taxon>
        <taxon>Metazoa</taxon>
        <taxon>Ecdysozoa</taxon>
        <taxon>Arthropoda</taxon>
        <taxon>Hexapoda</taxon>
        <taxon>Insecta</taxon>
        <taxon>Pterygota</taxon>
        <taxon>Neoptera</taxon>
        <taxon>Endopterygota</taxon>
        <taxon>Diptera</taxon>
        <taxon>Nematocera</taxon>
        <taxon>Chironomoidea</taxon>
        <taxon>Chironomidae</taxon>
        <taxon>Clunio</taxon>
    </lineage>
</organism>
<evidence type="ECO:0000256" key="2">
    <source>
        <dbReference type="SAM" id="SignalP"/>
    </source>
</evidence>
<keyword evidence="2" id="KW-0732">Signal</keyword>
<evidence type="ECO:0000256" key="1">
    <source>
        <dbReference type="SAM" id="Phobius"/>
    </source>
</evidence>
<dbReference type="OrthoDB" id="7676846at2759"/>
<protein>
    <submittedName>
        <fullName evidence="3">CLUMA_CG012712, isoform A</fullName>
    </submittedName>
</protein>
<name>A0A1J1IG92_9DIPT</name>
<feature type="transmembrane region" description="Helical" evidence="1">
    <location>
        <begin position="128"/>
        <end position="153"/>
    </location>
</feature>
<accession>A0A1J1IG92</accession>